<keyword evidence="1" id="KW-1133">Transmembrane helix</keyword>
<feature type="transmembrane region" description="Helical" evidence="1">
    <location>
        <begin position="6"/>
        <end position="31"/>
    </location>
</feature>
<accession>A0A9D1CY51</accession>
<evidence type="ECO:0000256" key="1">
    <source>
        <dbReference type="SAM" id="Phobius"/>
    </source>
</evidence>
<proteinExistence type="predicted"/>
<evidence type="ECO:0008006" key="4">
    <source>
        <dbReference type="Google" id="ProtNLM"/>
    </source>
</evidence>
<evidence type="ECO:0000313" key="2">
    <source>
        <dbReference type="EMBL" id="HIQ90229.1"/>
    </source>
</evidence>
<keyword evidence="1" id="KW-0812">Transmembrane</keyword>
<organism evidence="2 3">
    <name type="scientific">Candidatus Coprosoma intestinipullorum</name>
    <dbReference type="NCBI Taxonomy" id="2840752"/>
    <lineage>
        <taxon>Bacteria</taxon>
        <taxon>Bacillati</taxon>
        <taxon>Bacillota</taxon>
        <taxon>Bacillota incertae sedis</taxon>
        <taxon>Candidatus Coprosoma</taxon>
    </lineage>
</organism>
<dbReference type="EMBL" id="DVFV01000025">
    <property type="protein sequence ID" value="HIQ90229.1"/>
    <property type="molecule type" value="Genomic_DNA"/>
</dbReference>
<gene>
    <name evidence="2" type="ORF">IAB27_01180</name>
</gene>
<comment type="caution">
    <text evidence="2">The sequence shown here is derived from an EMBL/GenBank/DDBJ whole genome shotgun (WGS) entry which is preliminary data.</text>
</comment>
<name>A0A9D1CY51_9FIRM</name>
<dbReference type="Proteomes" id="UP000886786">
    <property type="component" value="Unassembled WGS sequence"/>
</dbReference>
<dbReference type="AlphaFoldDB" id="A0A9D1CY51"/>
<reference evidence="2" key="2">
    <citation type="journal article" date="2021" name="PeerJ">
        <title>Extensive microbial diversity within the chicken gut microbiome revealed by metagenomics and culture.</title>
        <authorList>
            <person name="Gilroy R."/>
            <person name="Ravi A."/>
            <person name="Getino M."/>
            <person name="Pursley I."/>
            <person name="Horton D.L."/>
            <person name="Alikhan N.F."/>
            <person name="Baker D."/>
            <person name="Gharbi K."/>
            <person name="Hall N."/>
            <person name="Watson M."/>
            <person name="Adriaenssens E.M."/>
            <person name="Foster-Nyarko E."/>
            <person name="Jarju S."/>
            <person name="Secka A."/>
            <person name="Antonio M."/>
            <person name="Oren A."/>
            <person name="Chaudhuri R.R."/>
            <person name="La Ragione R."/>
            <person name="Hildebrand F."/>
            <person name="Pallen M.J."/>
        </authorList>
    </citation>
    <scope>NUCLEOTIDE SEQUENCE</scope>
    <source>
        <strain evidence="2">CHK147-3167</strain>
    </source>
</reference>
<sequence length="178" mass="20783">MSEIEIIKIIFGVFLTLGGILLIFLAFKFLYKYLIQEKRCTSKTEGVIKRYSFVSNGGLHLPIVYYEVDGKEYKVKGPEYKWIIEKTVSTPFNENKIDYKENNQNITINRSMNSFAGISKDPIREMYPINSKIDVFYDPNNPKLAYVLRYCNMKSFFWMMLISGIVILIIDILILICL</sequence>
<reference evidence="2" key="1">
    <citation type="submission" date="2020-10" db="EMBL/GenBank/DDBJ databases">
        <authorList>
            <person name="Gilroy R."/>
        </authorList>
    </citation>
    <scope>NUCLEOTIDE SEQUENCE</scope>
    <source>
        <strain evidence="2">CHK147-3167</strain>
    </source>
</reference>
<protein>
    <recommendedName>
        <fullName evidence="4">DUF3592 domain-containing protein</fullName>
    </recommendedName>
</protein>
<keyword evidence="1" id="KW-0472">Membrane</keyword>
<evidence type="ECO:0000313" key="3">
    <source>
        <dbReference type="Proteomes" id="UP000886786"/>
    </source>
</evidence>
<feature type="transmembrane region" description="Helical" evidence="1">
    <location>
        <begin position="156"/>
        <end position="176"/>
    </location>
</feature>